<proteinExistence type="predicted"/>
<evidence type="ECO:0000313" key="1">
    <source>
        <dbReference type="EMBL" id="CAK0881859.1"/>
    </source>
</evidence>
<accession>A0ABN9W6R8</accession>
<organism evidence="1 2">
    <name type="scientific">Prorocentrum cordatum</name>
    <dbReference type="NCBI Taxonomy" id="2364126"/>
    <lineage>
        <taxon>Eukaryota</taxon>
        <taxon>Sar</taxon>
        <taxon>Alveolata</taxon>
        <taxon>Dinophyceae</taxon>
        <taxon>Prorocentrales</taxon>
        <taxon>Prorocentraceae</taxon>
        <taxon>Prorocentrum</taxon>
    </lineage>
</organism>
<protein>
    <submittedName>
        <fullName evidence="1">Uncharacterized protein</fullName>
    </submittedName>
</protein>
<sequence length="302" mass="32048">AWANHVCELIADDPDKAHSLVELLTKMQVCRDMPEDACIGDKASHSFVESNAAASALLSLLNPSISADLNMGGPDTVGSISGASLGASSETSVSSAVGMAIMDEVGRSAKLSAAVNALKPFEEHAPEIAEEWKYSNVDVAQLAADRWATELGGLIGELSVLEAEVPETYWSDASLFVVGKLRNVSAHFLSEQTRAELRANGSAETDALTALRRLADFPIDEGRDSAATALWEKLTTIAPKTLHESSANFKPLLYYFAKSLTMDDLGKGLGSVKAQLTRKPSGICISEMPAYAKVYNVATGLT</sequence>
<feature type="non-terminal residue" evidence="1">
    <location>
        <position position="1"/>
    </location>
</feature>
<comment type="caution">
    <text evidence="1">The sequence shown here is derived from an EMBL/GenBank/DDBJ whole genome shotgun (WGS) entry which is preliminary data.</text>
</comment>
<reference evidence="1" key="1">
    <citation type="submission" date="2023-10" db="EMBL/GenBank/DDBJ databases">
        <authorList>
            <person name="Chen Y."/>
            <person name="Shah S."/>
            <person name="Dougan E. K."/>
            <person name="Thang M."/>
            <person name="Chan C."/>
        </authorList>
    </citation>
    <scope>NUCLEOTIDE SEQUENCE [LARGE SCALE GENOMIC DNA]</scope>
</reference>
<dbReference type="Proteomes" id="UP001189429">
    <property type="component" value="Unassembled WGS sequence"/>
</dbReference>
<name>A0ABN9W6R8_9DINO</name>
<keyword evidence="2" id="KW-1185">Reference proteome</keyword>
<dbReference type="EMBL" id="CAUYUJ010018238">
    <property type="protein sequence ID" value="CAK0881859.1"/>
    <property type="molecule type" value="Genomic_DNA"/>
</dbReference>
<feature type="non-terminal residue" evidence="1">
    <location>
        <position position="302"/>
    </location>
</feature>
<gene>
    <name evidence="1" type="ORF">PCOR1329_LOCUS64572</name>
</gene>
<evidence type="ECO:0000313" key="2">
    <source>
        <dbReference type="Proteomes" id="UP001189429"/>
    </source>
</evidence>